<evidence type="ECO:0000256" key="5">
    <source>
        <dbReference type="PROSITE-ProRule" id="PRU00221"/>
    </source>
</evidence>
<accession>A0ABN7SII8</accession>
<reference evidence="6 7" key="1">
    <citation type="submission" date="2021-04" db="EMBL/GenBank/DDBJ databases">
        <authorList>
            <person name="Bliznina A."/>
        </authorList>
    </citation>
    <scope>NUCLEOTIDE SEQUENCE [LARGE SCALE GENOMIC DNA]</scope>
</reference>
<evidence type="ECO:0000256" key="2">
    <source>
        <dbReference type="ARBA" id="ARBA00022737"/>
    </source>
</evidence>
<evidence type="ECO:0000256" key="3">
    <source>
        <dbReference type="ARBA" id="ARBA00022942"/>
    </source>
</evidence>
<dbReference type="Pfam" id="PF00400">
    <property type="entry name" value="WD40"/>
    <property type="match status" value="1"/>
</dbReference>
<evidence type="ECO:0000313" key="7">
    <source>
        <dbReference type="Proteomes" id="UP001158576"/>
    </source>
</evidence>
<dbReference type="InterPro" id="IPR051179">
    <property type="entry name" value="WD_repeat_multifunction"/>
</dbReference>
<dbReference type="Gene3D" id="2.130.10.10">
    <property type="entry name" value="YVTN repeat-like/Quinoprotein amine dehydrogenase"/>
    <property type="match status" value="1"/>
</dbReference>
<keyword evidence="7" id="KW-1185">Reference proteome</keyword>
<protein>
    <submittedName>
        <fullName evidence="6">Oidioi.mRNA.OKI2018_I69.XSR.g15621.t1.cds</fullName>
    </submittedName>
</protein>
<dbReference type="PANTHER" id="PTHR19857">
    <property type="entry name" value="MITOCHONDRIAL DIVISION PROTEIN 1-RELATED"/>
    <property type="match status" value="1"/>
</dbReference>
<keyword evidence="2" id="KW-0677">Repeat</keyword>
<dbReference type="PROSITE" id="PS50082">
    <property type="entry name" value="WD_REPEATS_2"/>
    <property type="match status" value="1"/>
</dbReference>
<proteinExistence type="inferred from homology"/>
<gene>
    <name evidence="6" type="ORF">OKIOD_LOCUS7179</name>
</gene>
<dbReference type="SMART" id="SM00320">
    <property type="entry name" value="WD40"/>
    <property type="match status" value="2"/>
</dbReference>
<evidence type="ECO:0000256" key="4">
    <source>
        <dbReference type="ARBA" id="ARBA00038321"/>
    </source>
</evidence>
<sequence>MTRKKLPDWSWAPRFCIQHDWLPALEDDTCKKFWVSYYGEDKADPASIHGSVRAHGGAESLTLFSQEFENVSKDGRELTVELDDNLGATFIYHDKRLQAGNGQFKARFLDVSPGESLALASDSDVGPDGLSKIQVIDIKSREIKLSLSIEPTPHLGRFFPSGEVIIFALHNEICLAGLKDGQIVRRFKGHSESVTQIEFIEAGRNFVSSSTDGTIRLWECSSGEQVSEWESELVPRGSINCLYVYQHDEETEFSAEEAKKYFWKKTTFALYGTEEGYVQCISLPTGKLVAGMFCRSAVLSMELLPDRLIAGCRDGRIYTFWRKPNKSEEWNVGFSFMVSYFYPHPVYAMSAQLAQSQEGIFKGDLYISFGATGVALFRIVEHEEDLEIDDPDEKPLRPMHNELTGADCEPIQQIFNRSNGIWTTSRDGFLFFYSLRDS</sequence>
<dbReference type="SUPFAM" id="SSF50978">
    <property type="entry name" value="WD40 repeat-like"/>
    <property type="match status" value="1"/>
</dbReference>
<keyword evidence="1 5" id="KW-0853">WD repeat</keyword>
<dbReference type="PROSITE" id="PS50294">
    <property type="entry name" value="WD_REPEATS_REGION"/>
    <property type="match status" value="1"/>
</dbReference>
<dbReference type="InterPro" id="IPR001680">
    <property type="entry name" value="WD40_rpt"/>
</dbReference>
<dbReference type="InterPro" id="IPR036322">
    <property type="entry name" value="WD40_repeat_dom_sf"/>
</dbReference>
<dbReference type="Proteomes" id="UP001158576">
    <property type="component" value="Chromosome XSR"/>
</dbReference>
<name>A0ABN7SII8_OIKDI</name>
<organism evidence="6 7">
    <name type="scientific">Oikopleura dioica</name>
    <name type="common">Tunicate</name>
    <dbReference type="NCBI Taxonomy" id="34765"/>
    <lineage>
        <taxon>Eukaryota</taxon>
        <taxon>Metazoa</taxon>
        <taxon>Chordata</taxon>
        <taxon>Tunicata</taxon>
        <taxon>Appendicularia</taxon>
        <taxon>Copelata</taxon>
        <taxon>Oikopleuridae</taxon>
        <taxon>Oikopleura</taxon>
    </lineage>
</organism>
<evidence type="ECO:0000256" key="1">
    <source>
        <dbReference type="ARBA" id="ARBA00022574"/>
    </source>
</evidence>
<feature type="repeat" description="WD" evidence="5">
    <location>
        <begin position="187"/>
        <end position="228"/>
    </location>
</feature>
<dbReference type="PANTHER" id="PTHR19857:SF19">
    <property type="entry name" value="26S PROTEASOME REGULATORY SUBUNIT RPN14"/>
    <property type="match status" value="1"/>
</dbReference>
<dbReference type="InterPro" id="IPR015943">
    <property type="entry name" value="WD40/YVTN_repeat-like_dom_sf"/>
</dbReference>
<comment type="similarity">
    <text evidence="4">Belongs to the WD repeat PAAF1/RPN14 family.</text>
</comment>
<keyword evidence="3" id="KW-0647">Proteasome</keyword>
<evidence type="ECO:0000313" key="6">
    <source>
        <dbReference type="EMBL" id="CAG5098386.1"/>
    </source>
</evidence>
<dbReference type="EMBL" id="OU015569">
    <property type="protein sequence ID" value="CAG5098386.1"/>
    <property type="molecule type" value="Genomic_DNA"/>
</dbReference>